<accession>A0A0V8QD24</accession>
<dbReference type="Proteomes" id="UP000054874">
    <property type="component" value="Unassembled WGS sequence"/>
</dbReference>
<dbReference type="InterPro" id="IPR001387">
    <property type="entry name" value="Cro/C1-type_HTH"/>
</dbReference>
<gene>
    <name evidence="2" type="ORF">ASU35_12790</name>
</gene>
<dbReference type="EMBL" id="LNAM01000170">
    <property type="protein sequence ID" value="KSV58493.1"/>
    <property type="molecule type" value="Genomic_DNA"/>
</dbReference>
<dbReference type="AlphaFoldDB" id="A0A0V8QD24"/>
<dbReference type="InterPro" id="IPR010982">
    <property type="entry name" value="Lambda_DNA-bd_dom_sf"/>
</dbReference>
<organism evidence="2 3">
    <name type="scientific">Acetivibrio ethanolgignens</name>
    <dbReference type="NCBI Taxonomy" id="290052"/>
    <lineage>
        <taxon>Bacteria</taxon>
        <taxon>Bacillati</taxon>
        <taxon>Bacillota</taxon>
        <taxon>Clostridia</taxon>
        <taxon>Eubacteriales</taxon>
        <taxon>Oscillospiraceae</taxon>
        <taxon>Acetivibrio</taxon>
    </lineage>
</organism>
<evidence type="ECO:0000313" key="3">
    <source>
        <dbReference type="Proteomes" id="UP000054874"/>
    </source>
</evidence>
<protein>
    <submittedName>
        <fullName evidence="2">Transcriptional regulator</fullName>
    </submittedName>
</protein>
<evidence type="ECO:0000259" key="1">
    <source>
        <dbReference type="Pfam" id="PF13443"/>
    </source>
</evidence>
<keyword evidence="3" id="KW-1185">Reference proteome</keyword>
<dbReference type="GO" id="GO:0003677">
    <property type="term" value="F:DNA binding"/>
    <property type="evidence" value="ECO:0007669"/>
    <property type="project" value="InterPro"/>
</dbReference>
<dbReference type="STRING" id="290052.ASU35_12790"/>
<sequence>MSENQVKISYKPLWKLLIDREMTKTELRKKTQIAPSTFTKMNNEQQVSLDVLARICLELKCGFDDVVEIRLPQSHWL</sequence>
<feature type="domain" description="HTH cro/C1-type" evidence="1">
    <location>
        <begin position="13"/>
        <end position="68"/>
    </location>
</feature>
<proteinExistence type="predicted"/>
<name>A0A0V8QD24_9FIRM</name>
<dbReference type="Pfam" id="PF13443">
    <property type="entry name" value="HTH_26"/>
    <property type="match status" value="1"/>
</dbReference>
<comment type="caution">
    <text evidence="2">The sequence shown here is derived from an EMBL/GenBank/DDBJ whole genome shotgun (WGS) entry which is preliminary data.</text>
</comment>
<reference evidence="2 3" key="1">
    <citation type="submission" date="2015-11" db="EMBL/GenBank/DDBJ databases">
        <title>Butyribacter intestini gen. nov., sp. nov., a butyric acid-producing bacterium of the family Lachnospiraceae isolated from the human faeces.</title>
        <authorList>
            <person name="Zou Y."/>
            <person name="Xue W."/>
            <person name="Luo G."/>
            <person name="Lv M."/>
        </authorList>
    </citation>
    <scope>NUCLEOTIDE SEQUENCE [LARGE SCALE GENOMIC DNA]</scope>
    <source>
        <strain evidence="2 3">ACET-33324</strain>
    </source>
</reference>
<dbReference type="SUPFAM" id="SSF47413">
    <property type="entry name" value="lambda repressor-like DNA-binding domains"/>
    <property type="match status" value="1"/>
</dbReference>
<evidence type="ECO:0000313" key="2">
    <source>
        <dbReference type="EMBL" id="KSV58493.1"/>
    </source>
</evidence>
<dbReference type="RefSeq" id="WP_058353286.1">
    <property type="nucleotide sequence ID" value="NZ_CABMMD010000170.1"/>
</dbReference>
<dbReference type="OrthoDB" id="9804186at2"/>